<dbReference type="Proteomes" id="UP001218188">
    <property type="component" value="Unassembled WGS sequence"/>
</dbReference>
<organism evidence="2 3">
    <name type="scientific">Mycena alexandri</name>
    <dbReference type="NCBI Taxonomy" id="1745969"/>
    <lineage>
        <taxon>Eukaryota</taxon>
        <taxon>Fungi</taxon>
        <taxon>Dikarya</taxon>
        <taxon>Basidiomycota</taxon>
        <taxon>Agaricomycotina</taxon>
        <taxon>Agaricomycetes</taxon>
        <taxon>Agaricomycetidae</taxon>
        <taxon>Agaricales</taxon>
        <taxon>Marasmiineae</taxon>
        <taxon>Mycenaceae</taxon>
        <taxon>Mycena</taxon>
    </lineage>
</organism>
<feature type="compositionally biased region" description="Basic residues" evidence="1">
    <location>
        <begin position="68"/>
        <end position="84"/>
    </location>
</feature>
<dbReference type="EMBL" id="JARJCM010000107">
    <property type="protein sequence ID" value="KAJ7028953.1"/>
    <property type="molecule type" value="Genomic_DNA"/>
</dbReference>
<feature type="compositionally biased region" description="Polar residues" evidence="1">
    <location>
        <begin position="431"/>
        <end position="447"/>
    </location>
</feature>
<evidence type="ECO:0000313" key="2">
    <source>
        <dbReference type="EMBL" id="KAJ7028953.1"/>
    </source>
</evidence>
<keyword evidence="3" id="KW-1185">Reference proteome</keyword>
<name>A0AAD6SLH7_9AGAR</name>
<protein>
    <submittedName>
        <fullName evidence="2">Uncharacterized protein</fullName>
    </submittedName>
</protein>
<gene>
    <name evidence="2" type="ORF">C8F04DRAFT_1188224</name>
</gene>
<feature type="region of interest" description="Disordered" evidence="1">
    <location>
        <begin position="65"/>
        <end position="84"/>
    </location>
</feature>
<sequence>MTFPTADFDLQRLLRSLGPGKIPSGTCLWAGDEPTGLAAGWEEAEKTQWIADDRHPNLISTTTAYRSRGSRQAHHSHPPPKNVRVKRATWRDPTPSYPMDRQLDKSGEVWLETTDLDEHHEENQLVRRKQVENILALIELVRRMSTPCNLRDVGARKIDPRVLARTHQGKAGLDNTVKGLGGKGLLCCRIFRRHEVVWIHGSGTGRGSTSTGTGSSARWKLLGMRTGFETRMLNWGGYLFGEGVRKWSSLRKEAVVSTSNGTPRMSRLAAEGRKVARGPRYGLSVDRVDGGDGGGREVVGPGQRWGECYGFRRQLIDIIAIFVEGPNGEDSPTRVVGAGIQPNESIGGWWRQSRWDGCAYERATFLRFSLPSLRHLSCPSFCHLRKRRVGGEVKKALRNLLAADERKVESCCSGEPRKPIWAEGRVEKSEYQSNHQMESTSVSLGRR</sequence>
<comment type="caution">
    <text evidence="2">The sequence shown here is derived from an EMBL/GenBank/DDBJ whole genome shotgun (WGS) entry which is preliminary data.</text>
</comment>
<reference evidence="2" key="1">
    <citation type="submission" date="2023-03" db="EMBL/GenBank/DDBJ databases">
        <title>Massive genome expansion in bonnet fungi (Mycena s.s.) driven by repeated elements and novel gene families across ecological guilds.</title>
        <authorList>
            <consortium name="Lawrence Berkeley National Laboratory"/>
            <person name="Harder C.B."/>
            <person name="Miyauchi S."/>
            <person name="Viragh M."/>
            <person name="Kuo A."/>
            <person name="Thoen E."/>
            <person name="Andreopoulos B."/>
            <person name="Lu D."/>
            <person name="Skrede I."/>
            <person name="Drula E."/>
            <person name="Henrissat B."/>
            <person name="Morin E."/>
            <person name="Kohler A."/>
            <person name="Barry K."/>
            <person name="LaButti K."/>
            <person name="Morin E."/>
            <person name="Salamov A."/>
            <person name="Lipzen A."/>
            <person name="Mereny Z."/>
            <person name="Hegedus B."/>
            <person name="Baldrian P."/>
            <person name="Stursova M."/>
            <person name="Weitz H."/>
            <person name="Taylor A."/>
            <person name="Grigoriev I.V."/>
            <person name="Nagy L.G."/>
            <person name="Martin F."/>
            <person name="Kauserud H."/>
        </authorList>
    </citation>
    <scope>NUCLEOTIDE SEQUENCE</scope>
    <source>
        <strain evidence="2">CBHHK200</strain>
    </source>
</reference>
<proteinExistence type="predicted"/>
<dbReference type="AlphaFoldDB" id="A0AAD6SLH7"/>
<accession>A0AAD6SLH7</accession>
<feature type="region of interest" description="Disordered" evidence="1">
    <location>
        <begin position="423"/>
        <end position="447"/>
    </location>
</feature>
<evidence type="ECO:0000256" key="1">
    <source>
        <dbReference type="SAM" id="MobiDB-lite"/>
    </source>
</evidence>
<evidence type="ECO:0000313" key="3">
    <source>
        <dbReference type="Proteomes" id="UP001218188"/>
    </source>
</evidence>